<gene>
    <name evidence="10" type="ORF">J2X09_004251</name>
</gene>
<dbReference type="Gene3D" id="3.30.470.20">
    <property type="entry name" value="ATP-grasp fold, B domain"/>
    <property type="match status" value="1"/>
</dbReference>
<dbReference type="PANTHER" id="PTHR18866:SF126">
    <property type="entry name" value="BIOTIN CARBOXYLASE"/>
    <property type="match status" value="1"/>
</dbReference>
<dbReference type="InterPro" id="IPR000089">
    <property type="entry name" value="Biotin_lipoyl"/>
</dbReference>
<dbReference type="PROSITE" id="PS50968">
    <property type="entry name" value="BIOTINYL_LIPOYL"/>
    <property type="match status" value="1"/>
</dbReference>
<evidence type="ECO:0000259" key="8">
    <source>
        <dbReference type="PROSITE" id="PS50975"/>
    </source>
</evidence>
<feature type="domain" description="ATP-grasp" evidence="8">
    <location>
        <begin position="120"/>
        <end position="316"/>
    </location>
</feature>
<dbReference type="InterPro" id="IPR005482">
    <property type="entry name" value="Biotin_COase_C"/>
</dbReference>
<evidence type="ECO:0000256" key="1">
    <source>
        <dbReference type="ARBA" id="ARBA00001953"/>
    </source>
</evidence>
<dbReference type="SUPFAM" id="SSF52440">
    <property type="entry name" value="PreATP-grasp domain"/>
    <property type="match status" value="1"/>
</dbReference>
<evidence type="ECO:0000256" key="6">
    <source>
        <dbReference type="PROSITE-ProRule" id="PRU00409"/>
    </source>
</evidence>
<dbReference type="Gene3D" id="2.40.50.100">
    <property type="match status" value="1"/>
</dbReference>
<dbReference type="RefSeq" id="WP_204734779.1">
    <property type="nucleotide sequence ID" value="NZ_JAVDWE010000014.1"/>
</dbReference>
<dbReference type="InterPro" id="IPR011054">
    <property type="entry name" value="Rudment_hybrid_motif"/>
</dbReference>
<dbReference type="Proteomes" id="UP001265550">
    <property type="component" value="Unassembled WGS sequence"/>
</dbReference>
<evidence type="ECO:0000259" key="9">
    <source>
        <dbReference type="PROSITE" id="PS50979"/>
    </source>
</evidence>
<dbReference type="SUPFAM" id="SSF51246">
    <property type="entry name" value="Rudiment single hybrid motif"/>
    <property type="match status" value="1"/>
</dbReference>
<sequence length="665" mass="71048">MLKKVLIANRGEIVCRIARTCRKLGLEVATVHSSADRFARHVREIGESVELGGAAPSESYLNIDAIIAAARRVGADAVHPGYGFVSENPAFVRALDAAGLTFIGPRADTIERVGGKASAKREAARLGVPVIPGSESGMTDPAEVLNLVRGMKLPVLLKAVAGGGGRGMAVVETLEGLESRIESAMREAEKAFGNGELIVERYLPHVRHLEVQVAGDGQGHAIHLFERECTLQRRHQKVIEEAPSSGLSPRLREAILADAVKLASGVNYRGLGTVEFVVTGEEYYFLEVNPRLQVEHPVTEEVTGLDLVELQLRIADTDSLPLAQADVRCTGHAFEARLCAEDAAAGFLPATGRLQVVDFSRAGVRVESGVDSGDEISPHYDSMIAKLIAHGPDRESARRALVAGLRESTVIGLVTNLEFLHELLEWPETRDATFHTRLIDERHAQRGVVAPAAPPLEHLAAAALHWLAQRRAESSALGCWTLWDGFTGWRLSSGPIQAAPQPVLVLKAGAAEWPVRFSMRDDQGSSALVIGEQKVRATLQPLAGGRFLLQCGGRALELTIRGDAWQAELASALGSSLFTARPYLGGGAGDAAASGQLGAPMMGKVVAVKSAVGEKVSIGQTVIVLESMKMELHVMAPFEGSLSSLRCRVGDMVERHQVLAEVSPA</sequence>
<proteinExistence type="predicted"/>
<keyword evidence="2 10" id="KW-0436">Ligase</keyword>
<dbReference type="Pfam" id="PF02785">
    <property type="entry name" value="Biotin_carb_C"/>
    <property type="match status" value="1"/>
</dbReference>
<feature type="domain" description="Biotin carboxylation" evidence="9">
    <location>
        <begin position="1"/>
        <end position="444"/>
    </location>
</feature>
<keyword evidence="4 6" id="KW-0067">ATP-binding</keyword>
<dbReference type="PROSITE" id="PS00867">
    <property type="entry name" value="CPSASE_2"/>
    <property type="match status" value="1"/>
</dbReference>
<evidence type="ECO:0000256" key="5">
    <source>
        <dbReference type="ARBA" id="ARBA00023267"/>
    </source>
</evidence>
<dbReference type="PROSITE" id="PS50975">
    <property type="entry name" value="ATP_GRASP"/>
    <property type="match status" value="1"/>
</dbReference>
<dbReference type="Pfam" id="PF00364">
    <property type="entry name" value="Biotin_lipoyl"/>
    <property type="match status" value="1"/>
</dbReference>
<dbReference type="InterPro" id="IPR011764">
    <property type="entry name" value="Biotin_carboxylation_dom"/>
</dbReference>
<dbReference type="InterPro" id="IPR016185">
    <property type="entry name" value="PreATP-grasp_dom_sf"/>
</dbReference>
<dbReference type="GO" id="GO:0004485">
    <property type="term" value="F:methylcrotonoyl-CoA carboxylase activity"/>
    <property type="evidence" value="ECO:0007669"/>
    <property type="project" value="UniProtKB-EC"/>
</dbReference>
<evidence type="ECO:0000313" key="10">
    <source>
        <dbReference type="EMBL" id="MDR7096494.1"/>
    </source>
</evidence>
<keyword evidence="3 6" id="KW-0547">Nucleotide-binding</keyword>
<dbReference type="Pfam" id="PF02786">
    <property type="entry name" value="CPSase_L_D2"/>
    <property type="match status" value="1"/>
</dbReference>
<evidence type="ECO:0000256" key="3">
    <source>
        <dbReference type="ARBA" id="ARBA00022741"/>
    </source>
</evidence>
<evidence type="ECO:0000256" key="2">
    <source>
        <dbReference type="ARBA" id="ARBA00022598"/>
    </source>
</evidence>
<dbReference type="PANTHER" id="PTHR18866">
    <property type="entry name" value="CARBOXYLASE:PYRUVATE/ACETYL-COA/PROPIONYL-COA CARBOXYLASE"/>
    <property type="match status" value="1"/>
</dbReference>
<feature type="domain" description="Lipoyl-binding" evidence="7">
    <location>
        <begin position="588"/>
        <end position="663"/>
    </location>
</feature>
<accession>A0ABU1VG90</accession>
<dbReference type="SUPFAM" id="SSF51230">
    <property type="entry name" value="Single hybrid motif"/>
    <property type="match status" value="1"/>
</dbReference>
<keyword evidence="5" id="KW-0092">Biotin</keyword>
<keyword evidence="11" id="KW-1185">Reference proteome</keyword>
<evidence type="ECO:0000259" key="7">
    <source>
        <dbReference type="PROSITE" id="PS50968"/>
    </source>
</evidence>
<name>A0ABU1VG90_9BURK</name>
<organism evidence="10 11">
    <name type="scientific">Hydrogenophaga laconesensis</name>
    <dbReference type="NCBI Taxonomy" id="1805971"/>
    <lineage>
        <taxon>Bacteria</taxon>
        <taxon>Pseudomonadati</taxon>
        <taxon>Pseudomonadota</taxon>
        <taxon>Betaproteobacteria</taxon>
        <taxon>Burkholderiales</taxon>
        <taxon>Comamonadaceae</taxon>
        <taxon>Hydrogenophaga</taxon>
    </lineage>
</organism>
<reference evidence="10 11" key="1">
    <citation type="submission" date="2023-07" db="EMBL/GenBank/DDBJ databases">
        <title>Sorghum-associated microbial communities from plants grown in Nebraska, USA.</title>
        <authorList>
            <person name="Schachtman D."/>
        </authorList>
    </citation>
    <scope>NUCLEOTIDE SEQUENCE [LARGE SCALE GENOMIC DNA]</scope>
    <source>
        <strain evidence="10 11">BE240</strain>
    </source>
</reference>
<evidence type="ECO:0000313" key="11">
    <source>
        <dbReference type="Proteomes" id="UP001265550"/>
    </source>
</evidence>
<comment type="cofactor">
    <cofactor evidence="1">
        <name>biotin</name>
        <dbReference type="ChEBI" id="CHEBI:57586"/>
    </cofactor>
</comment>
<dbReference type="InterPro" id="IPR005479">
    <property type="entry name" value="CPAse_ATP-bd"/>
</dbReference>
<dbReference type="InterPro" id="IPR005481">
    <property type="entry name" value="BC-like_N"/>
</dbReference>
<dbReference type="SUPFAM" id="SSF56059">
    <property type="entry name" value="Glutathione synthetase ATP-binding domain-like"/>
    <property type="match status" value="1"/>
</dbReference>
<dbReference type="Pfam" id="PF00289">
    <property type="entry name" value="Biotin_carb_N"/>
    <property type="match status" value="1"/>
</dbReference>
<dbReference type="EC" id="6.4.1.4" evidence="10"/>
<dbReference type="InterPro" id="IPR011761">
    <property type="entry name" value="ATP-grasp"/>
</dbReference>
<dbReference type="SMART" id="SM00878">
    <property type="entry name" value="Biotin_carb_C"/>
    <property type="match status" value="1"/>
</dbReference>
<dbReference type="InterPro" id="IPR011053">
    <property type="entry name" value="Single_hybrid_motif"/>
</dbReference>
<dbReference type="InterPro" id="IPR050856">
    <property type="entry name" value="Biotin_carboxylase_complex"/>
</dbReference>
<evidence type="ECO:0000256" key="4">
    <source>
        <dbReference type="ARBA" id="ARBA00022840"/>
    </source>
</evidence>
<comment type="caution">
    <text evidence="10">The sequence shown here is derived from an EMBL/GenBank/DDBJ whole genome shotgun (WGS) entry which is preliminary data.</text>
</comment>
<dbReference type="PROSITE" id="PS50979">
    <property type="entry name" value="BC"/>
    <property type="match status" value="1"/>
</dbReference>
<dbReference type="CDD" id="cd06850">
    <property type="entry name" value="biotinyl_domain"/>
    <property type="match status" value="1"/>
</dbReference>
<dbReference type="EMBL" id="JAVDWE010000014">
    <property type="protein sequence ID" value="MDR7096494.1"/>
    <property type="molecule type" value="Genomic_DNA"/>
</dbReference>
<protein>
    <submittedName>
        <fullName evidence="10">3-methylcrotonyl-CoA carboxylase alpha subunit</fullName>
        <ecNumber evidence="10">6.4.1.4</ecNumber>
    </submittedName>
</protein>